<organism evidence="2 3">
    <name type="scientific">Sphingomonas xinjiangensis</name>
    <dbReference type="NCBI Taxonomy" id="643568"/>
    <lineage>
        <taxon>Bacteria</taxon>
        <taxon>Pseudomonadati</taxon>
        <taxon>Pseudomonadota</taxon>
        <taxon>Alphaproteobacteria</taxon>
        <taxon>Sphingomonadales</taxon>
        <taxon>Sphingomonadaceae</taxon>
        <taxon>Sphingomonas</taxon>
    </lineage>
</organism>
<comment type="caution">
    <text evidence="2">The sequence shown here is derived from an EMBL/GenBank/DDBJ whole genome shotgun (WGS) entry which is preliminary data.</text>
</comment>
<dbReference type="RefSeq" id="WP_221239333.1">
    <property type="nucleotide sequence ID" value="NZ_JACIJF010000003.1"/>
</dbReference>
<protein>
    <submittedName>
        <fullName evidence="2">Uncharacterized protein</fullName>
    </submittedName>
</protein>
<evidence type="ECO:0000313" key="3">
    <source>
        <dbReference type="Proteomes" id="UP000527143"/>
    </source>
</evidence>
<name>A0A840YCJ3_9SPHN</name>
<dbReference type="Pfam" id="PF19447">
    <property type="entry name" value="DUF5985"/>
    <property type="match status" value="1"/>
</dbReference>
<keyword evidence="1" id="KW-0472">Membrane</keyword>
<accession>A0A840YCJ3</accession>
<feature type="transmembrane region" description="Helical" evidence="1">
    <location>
        <begin position="67"/>
        <end position="86"/>
    </location>
</feature>
<sequence length="92" mass="10152">MTAAVPAIVYLLCFGTSSVCAVLLGRSYRSTGMRFLFWSAICFTLLALNNLFVIVDLLVVRSIDLGLVRLILSLSAVCVLLFGFIWNMEEEA</sequence>
<keyword evidence="1" id="KW-0812">Transmembrane</keyword>
<evidence type="ECO:0000313" key="2">
    <source>
        <dbReference type="EMBL" id="MBB5710015.1"/>
    </source>
</evidence>
<keyword evidence="1" id="KW-1133">Transmembrane helix</keyword>
<dbReference type="Proteomes" id="UP000527143">
    <property type="component" value="Unassembled WGS sequence"/>
</dbReference>
<dbReference type="EMBL" id="JACIJF010000003">
    <property type="protein sequence ID" value="MBB5710015.1"/>
    <property type="molecule type" value="Genomic_DNA"/>
</dbReference>
<proteinExistence type="predicted"/>
<keyword evidence="3" id="KW-1185">Reference proteome</keyword>
<dbReference type="AlphaFoldDB" id="A0A840YCJ3"/>
<evidence type="ECO:0000256" key="1">
    <source>
        <dbReference type="SAM" id="Phobius"/>
    </source>
</evidence>
<feature type="transmembrane region" description="Helical" evidence="1">
    <location>
        <begin position="37"/>
        <end position="60"/>
    </location>
</feature>
<gene>
    <name evidence="2" type="ORF">FHT02_001243</name>
</gene>
<dbReference type="InterPro" id="IPR046027">
    <property type="entry name" value="DUF5985"/>
</dbReference>
<reference evidence="2 3" key="1">
    <citation type="submission" date="2020-08" db="EMBL/GenBank/DDBJ databases">
        <title>Genomic Encyclopedia of Type Strains, Phase IV (KMG-IV): sequencing the most valuable type-strain genomes for metagenomic binning, comparative biology and taxonomic classification.</title>
        <authorList>
            <person name="Goeker M."/>
        </authorList>
    </citation>
    <scope>NUCLEOTIDE SEQUENCE [LARGE SCALE GENOMIC DNA]</scope>
    <source>
        <strain evidence="2 3">DSM 26736</strain>
    </source>
</reference>